<evidence type="ECO:0000256" key="1">
    <source>
        <dbReference type="ARBA" id="ARBA00007661"/>
    </source>
</evidence>
<dbReference type="GO" id="GO:0015936">
    <property type="term" value="P:coenzyme A metabolic process"/>
    <property type="evidence" value="ECO:0007669"/>
    <property type="project" value="InterPro"/>
</dbReference>
<accession>A0A0R1P8X9</accession>
<dbReference type="PANTHER" id="PTHR10572">
    <property type="entry name" value="3-HYDROXY-3-METHYLGLUTARYL-COENZYME A REDUCTASE"/>
    <property type="match status" value="1"/>
</dbReference>
<keyword evidence="3" id="KW-0520">NAD</keyword>
<dbReference type="AlphaFoldDB" id="A0A0R1P8X9"/>
<evidence type="ECO:0000313" key="5">
    <source>
        <dbReference type="Proteomes" id="UP000051445"/>
    </source>
</evidence>
<dbReference type="PANTHER" id="PTHR10572:SF24">
    <property type="entry name" value="3-HYDROXY-3-METHYLGLUTARYL-COENZYME A REDUCTASE"/>
    <property type="match status" value="1"/>
</dbReference>
<keyword evidence="2 3" id="KW-0560">Oxidoreductase</keyword>
<dbReference type="STRING" id="1423746.FD27_GL001497"/>
<dbReference type="CDD" id="cd00644">
    <property type="entry name" value="HMG-CoA_reductase_classII"/>
    <property type="match status" value="1"/>
</dbReference>
<dbReference type="GO" id="GO:0140643">
    <property type="term" value="F:hydroxymethylglutaryl-CoA reductase (NADH) activity"/>
    <property type="evidence" value="ECO:0007669"/>
    <property type="project" value="UniProtKB-EC"/>
</dbReference>
<evidence type="ECO:0000313" key="4">
    <source>
        <dbReference type="EMBL" id="KRL28716.1"/>
    </source>
</evidence>
<dbReference type="InterPro" id="IPR002202">
    <property type="entry name" value="HMG_CoA_Rdtase"/>
</dbReference>
<protein>
    <recommendedName>
        <fullName evidence="3">3-hydroxy-3-methylglutaryl coenzyme A reductase</fullName>
        <shortName evidence="3">HMG-CoA reductase</shortName>
        <ecNumber evidence="3">1.1.1.88</ecNumber>
    </recommendedName>
</protein>
<reference evidence="4 5" key="1">
    <citation type="journal article" date="2015" name="Genome Announc.">
        <title>Expanding the biotechnology potential of lactobacilli through comparative genomics of 213 strains and associated genera.</title>
        <authorList>
            <person name="Sun Z."/>
            <person name="Harris H.M."/>
            <person name="McCann A."/>
            <person name="Guo C."/>
            <person name="Argimon S."/>
            <person name="Zhang W."/>
            <person name="Yang X."/>
            <person name="Jeffery I.B."/>
            <person name="Cooney J.C."/>
            <person name="Kagawa T.F."/>
            <person name="Liu W."/>
            <person name="Song Y."/>
            <person name="Salvetti E."/>
            <person name="Wrobel A."/>
            <person name="Rasinkangas P."/>
            <person name="Parkhill J."/>
            <person name="Rea M.C."/>
            <person name="O'Sullivan O."/>
            <person name="Ritari J."/>
            <person name="Douillard F.P."/>
            <person name="Paul Ross R."/>
            <person name="Yang R."/>
            <person name="Briner A.E."/>
            <person name="Felis G.E."/>
            <person name="de Vos W.M."/>
            <person name="Barrangou R."/>
            <person name="Klaenhammer T.R."/>
            <person name="Caufield P.W."/>
            <person name="Cui Y."/>
            <person name="Zhang H."/>
            <person name="O'Toole P.W."/>
        </authorList>
    </citation>
    <scope>NUCLEOTIDE SEQUENCE [LARGE SCALE GENOMIC DNA]</scope>
    <source>
        <strain evidence="4 5">DSM 13145</strain>
    </source>
</reference>
<dbReference type="EC" id="1.1.1.88" evidence="3"/>
<evidence type="ECO:0000256" key="2">
    <source>
        <dbReference type="ARBA" id="ARBA00023002"/>
    </source>
</evidence>
<dbReference type="Proteomes" id="UP000051445">
    <property type="component" value="Unassembled WGS sequence"/>
</dbReference>
<dbReference type="InterPro" id="IPR023074">
    <property type="entry name" value="HMG_CoA_Rdtase_cat_sf"/>
</dbReference>
<dbReference type="Gene3D" id="3.90.770.10">
    <property type="entry name" value="3-hydroxy-3-methylglutaryl-coenzyme A Reductase, Chain A, domain 2"/>
    <property type="match status" value="2"/>
</dbReference>
<name>A0A0R1P8X9_9LACO</name>
<dbReference type="EMBL" id="AZER01000003">
    <property type="protein sequence ID" value="KRL28716.1"/>
    <property type="molecule type" value="Genomic_DNA"/>
</dbReference>
<dbReference type="PATRIC" id="fig|1423746.3.peg.1527"/>
<dbReference type="RefSeq" id="WP_057747676.1">
    <property type="nucleotide sequence ID" value="NZ_AZER01000003.1"/>
</dbReference>
<dbReference type="Gene3D" id="1.10.8.660">
    <property type="match status" value="1"/>
</dbReference>
<dbReference type="NCBIfam" id="TIGR00532">
    <property type="entry name" value="HMG_CoA_R_NAD"/>
    <property type="match status" value="1"/>
</dbReference>
<dbReference type="InterPro" id="IPR009023">
    <property type="entry name" value="HMG_CoA_Rdtase_NAD(P)-bd_sf"/>
</dbReference>
<dbReference type="SUPFAM" id="SSF56542">
    <property type="entry name" value="Substrate-binding domain of HMG-CoA reductase"/>
    <property type="match status" value="1"/>
</dbReference>
<dbReference type="InterPro" id="IPR004553">
    <property type="entry name" value="HMG_CoA_Rdtase_bac-typ"/>
</dbReference>
<dbReference type="UniPathway" id="UPA00257">
    <property type="reaction ID" value="UER00367"/>
</dbReference>
<keyword evidence="5" id="KW-1185">Reference proteome</keyword>
<dbReference type="InterPro" id="IPR009029">
    <property type="entry name" value="HMG_CoA_Rdtase_sub-bd_dom_sf"/>
</dbReference>
<dbReference type="Pfam" id="PF00368">
    <property type="entry name" value="HMG-CoA_red"/>
    <property type="match status" value="1"/>
</dbReference>
<comment type="pathway">
    <text evidence="3">Metabolic intermediate metabolism; (R)-mevalonate degradation; (S)-3-hydroxy-3-methylglutaryl-CoA from (R)-mevalonate: step 1/1.</text>
</comment>
<dbReference type="PROSITE" id="PS50065">
    <property type="entry name" value="HMG_COA_REDUCTASE_4"/>
    <property type="match status" value="1"/>
</dbReference>
<sequence length="418" mass="45171">MTNWQHGFYKLTPAERRQLLEQAHLLSADDQRLLADHSSLLGDQLVENYLSDYALPEGVALGLTVNGHNYVLPMVVEEPSVIAAASNGAQRVAKSGGFTAPQQQRALVGQVVINGDHDTTVEWLLAHRQEILTIANAAHPSMQKRGGGAENIRVRKLPGFISLDLIINVCQAMGANTVNTMSEAVAHWLIQNGHDVLTAILSNLATDSLQTVSCNVAPQYLATNQFSGDQVAKRIEQLSMLAQVDPYRATTNNKGIMNGVDAALIASGNDWRAIESGAHAYACHSGQYQGLSQWRYDGHHLHGKLTLPMPVGVVGGSIGLNRLTKVNYHLSQIHSAEELAAVITSLGLAQNLAALRALATSGIQAGHMKLQYRSLAISVGATTDEVGTLVKRLTQLPKVDRQTAQDELLKMREDRDNG</sequence>
<comment type="similarity">
    <text evidence="1 3">Belongs to the HMG-CoA reductase family.</text>
</comment>
<evidence type="ECO:0000256" key="3">
    <source>
        <dbReference type="RuleBase" id="RU361219"/>
    </source>
</evidence>
<organism evidence="4 5">
    <name type="scientific">Limosilactobacillus frumenti DSM 13145</name>
    <dbReference type="NCBI Taxonomy" id="1423746"/>
    <lineage>
        <taxon>Bacteria</taxon>
        <taxon>Bacillati</taxon>
        <taxon>Bacillota</taxon>
        <taxon>Bacilli</taxon>
        <taxon>Lactobacillales</taxon>
        <taxon>Lactobacillaceae</taxon>
        <taxon>Limosilactobacillus</taxon>
    </lineage>
</organism>
<dbReference type="SUPFAM" id="SSF55035">
    <property type="entry name" value="NAD-binding domain of HMG-CoA reductase"/>
    <property type="match status" value="1"/>
</dbReference>
<gene>
    <name evidence="4" type="ORF">FD27_GL001497</name>
</gene>
<dbReference type="GO" id="GO:0004420">
    <property type="term" value="F:hydroxymethylglutaryl-CoA reductase (NADPH) activity"/>
    <property type="evidence" value="ECO:0007669"/>
    <property type="project" value="InterPro"/>
</dbReference>
<comment type="caution">
    <text evidence="4">The sequence shown here is derived from an EMBL/GenBank/DDBJ whole genome shotgun (WGS) entry which is preliminary data.</text>
</comment>
<proteinExistence type="inferred from homology"/>
<comment type="catalytic activity">
    <reaction evidence="3">
        <text>(R)-mevalonate + 2 NAD(+) + CoA = (3S)-3-hydroxy-3-methylglutaryl-CoA + 2 NADH + 2 H(+)</text>
        <dbReference type="Rhea" id="RHEA:14833"/>
        <dbReference type="ChEBI" id="CHEBI:15378"/>
        <dbReference type="ChEBI" id="CHEBI:36464"/>
        <dbReference type="ChEBI" id="CHEBI:43074"/>
        <dbReference type="ChEBI" id="CHEBI:57287"/>
        <dbReference type="ChEBI" id="CHEBI:57540"/>
        <dbReference type="ChEBI" id="CHEBI:57945"/>
        <dbReference type="EC" id="1.1.1.88"/>
    </reaction>
</comment>